<evidence type="ECO:0000313" key="1">
    <source>
        <dbReference type="EMBL" id="MPC49312.1"/>
    </source>
</evidence>
<accession>A0A5B7FS18</accession>
<name>A0A5B7FS18_PORTR</name>
<sequence length="107" mass="12117">METKIGSYLFHNIGHCHLKQRSEEGYTGVLTPQSGANPHSEWILFLHFHFVSYIMASKLPSEETDSKKSSKTVTIEIKLEVLDPYVRGKDLSDCPCNGIDGEHIAYY</sequence>
<reference evidence="1 2" key="1">
    <citation type="submission" date="2019-05" db="EMBL/GenBank/DDBJ databases">
        <title>Another draft genome of Portunus trituberculatus and its Hox gene families provides insights of decapod evolution.</title>
        <authorList>
            <person name="Jeong J.-H."/>
            <person name="Song I."/>
            <person name="Kim S."/>
            <person name="Choi T."/>
            <person name="Kim D."/>
            <person name="Ryu S."/>
            <person name="Kim W."/>
        </authorList>
    </citation>
    <scope>NUCLEOTIDE SEQUENCE [LARGE SCALE GENOMIC DNA]</scope>
    <source>
        <tissue evidence="1">Muscle</tissue>
    </source>
</reference>
<evidence type="ECO:0000313" key="2">
    <source>
        <dbReference type="Proteomes" id="UP000324222"/>
    </source>
</evidence>
<dbReference type="AlphaFoldDB" id="A0A5B7FS18"/>
<keyword evidence="2" id="KW-1185">Reference proteome</keyword>
<gene>
    <name evidence="1" type="ORF">E2C01_043109</name>
</gene>
<protein>
    <submittedName>
        <fullName evidence="1">Uncharacterized protein</fullName>
    </submittedName>
</protein>
<organism evidence="1 2">
    <name type="scientific">Portunus trituberculatus</name>
    <name type="common">Swimming crab</name>
    <name type="synonym">Neptunus trituberculatus</name>
    <dbReference type="NCBI Taxonomy" id="210409"/>
    <lineage>
        <taxon>Eukaryota</taxon>
        <taxon>Metazoa</taxon>
        <taxon>Ecdysozoa</taxon>
        <taxon>Arthropoda</taxon>
        <taxon>Crustacea</taxon>
        <taxon>Multicrustacea</taxon>
        <taxon>Malacostraca</taxon>
        <taxon>Eumalacostraca</taxon>
        <taxon>Eucarida</taxon>
        <taxon>Decapoda</taxon>
        <taxon>Pleocyemata</taxon>
        <taxon>Brachyura</taxon>
        <taxon>Eubrachyura</taxon>
        <taxon>Portunoidea</taxon>
        <taxon>Portunidae</taxon>
        <taxon>Portuninae</taxon>
        <taxon>Portunus</taxon>
    </lineage>
</organism>
<proteinExistence type="predicted"/>
<comment type="caution">
    <text evidence="1">The sequence shown here is derived from an EMBL/GenBank/DDBJ whole genome shotgun (WGS) entry which is preliminary data.</text>
</comment>
<dbReference type="Proteomes" id="UP000324222">
    <property type="component" value="Unassembled WGS sequence"/>
</dbReference>
<dbReference type="EMBL" id="VSRR010008794">
    <property type="protein sequence ID" value="MPC49312.1"/>
    <property type="molecule type" value="Genomic_DNA"/>
</dbReference>